<gene>
    <name evidence="7 11" type="primary">flgK</name>
    <name evidence="11" type="ORF">F1193_05165</name>
</gene>
<evidence type="ECO:0000256" key="8">
    <source>
        <dbReference type="SAM" id="Coils"/>
    </source>
</evidence>
<organism evidence="11 12">
    <name type="scientific">Blastochloris sulfoviridis</name>
    <dbReference type="NCBI Taxonomy" id="50712"/>
    <lineage>
        <taxon>Bacteria</taxon>
        <taxon>Pseudomonadati</taxon>
        <taxon>Pseudomonadota</taxon>
        <taxon>Alphaproteobacteria</taxon>
        <taxon>Hyphomicrobiales</taxon>
        <taxon>Blastochloridaceae</taxon>
        <taxon>Blastochloris</taxon>
    </lineage>
</organism>
<keyword evidence="12" id="KW-1185">Reference proteome</keyword>
<dbReference type="Pfam" id="PF00460">
    <property type="entry name" value="Flg_bb_rod"/>
    <property type="match status" value="1"/>
</dbReference>
<dbReference type="InterPro" id="IPR053927">
    <property type="entry name" value="FlgK_helical"/>
</dbReference>
<name>A0A5M6I2X7_9HYPH</name>
<dbReference type="GO" id="GO:0009425">
    <property type="term" value="C:bacterial-type flagellum basal body"/>
    <property type="evidence" value="ECO:0007669"/>
    <property type="project" value="UniProtKB-SubCell"/>
</dbReference>
<evidence type="ECO:0000313" key="12">
    <source>
        <dbReference type="Proteomes" id="UP000323886"/>
    </source>
</evidence>
<dbReference type="GO" id="GO:0005576">
    <property type="term" value="C:extracellular region"/>
    <property type="evidence" value="ECO:0007669"/>
    <property type="project" value="UniProtKB-SubCell"/>
</dbReference>
<dbReference type="GO" id="GO:0005198">
    <property type="term" value="F:structural molecule activity"/>
    <property type="evidence" value="ECO:0007669"/>
    <property type="project" value="UniProtKB-UniRule"/>
</dbReference>
<keyword evidence="8" id="KW-0175">Coiled coil</keyword>
<dbReference type="GO" id="GO:0044780">
    <property type="term" value="P:bacterial-type flagellum assembly"/>
    <property type="evidence" value="ECO:0007669"/>
    <property type="project" value="InterPro"/>
</dbReference>
<feature type="coiled-coil region" evidence="8">
    <location>
        <begin position="167"/>
        <end position="194"/>
    </location>
</feature>
<evidence type="ECO:0000313" key="11">
    <source>
        <dbReference type="EMBL" id="KAA5602554.1"/>
    </source>
</evidence>
<comment type="similarity">
    <text evidence="3 7">Belongs to the flagella basal body rod proteins family.</text>
</comment>
<keyword evidence="5 7" id="KW-0964">Secreted</keyword>
<dbReference type="InterPro" id="IPR002371">
    <property type="entry name" value="FlgK"/>
</dbReference>
<evidence type="ECO:0000256" key="6">
    <source>
        <dbReference type="ARBA" id="ARBA00023143"/>
    </source>
</evidence>
<keyword evidence="11" id="KW-0966">Cell projection</keyword>
<dbReference type="GO" id="GO:0009424">
    <property type="term" value="C:bacterial-type flagellum hook"/>
    <property type="evidence" value="ECO:0007669"/>
    <property type="project" value="UniProtKB-UniRule"/>
</dbReference>
<evidence type="ECO:0000256" key="3">
    <source>
        <dbReference type="ARBA" id="ARBA00009677"/>
    </source>
</evidence>
<dbReference type="InterPro" id="IPR001444">
    <property type="entry name" value="Flag_bb_rod_N"/>
</dbReference>
<protein>
    <recommendedName>
        <fullName evidence="4 7">Flagellar hook-associated protein 1</fullName>
        <shortName evidence="7">HAP1</shortName>
    </recommendedName>
</protein>
<dbReference type="OrthoDB" id="7181295at2"/>
<sequence>MSFSVIRNIATSSLMATSVQVSLTSSNIANADVEGYTRKIATQVATSTAGVGAGTTITGITSKVDKYLVKALVESISVLGAAETKANYADRLQSLFGQTFGGDETGTGTSLGNTLASLETALTNLAATPEGESLQAAVVDQFEAAAIQLRETSRSVQDLRAEADGSIEAVISDVNAALEEISSLNKQIIAAQARGDSTADLDDRRNTALQTVADKMNVSYFTNSAGVMYVYSASGSPLVDSSAHQLSYESVGAVTSSTVFNAITVDGKDITASITSGEIGALIEQRDNLLPAVQDELDELAAKLIGAINAVHNQGTSLPPSSTLTGTKVVDAADALSATGTVRIAVVNEDGTLASYSDLDLTAYATVGDLASAIDGLAGVSAHFDASGHLVVGADASGTGIAINEMTSAVGAGGQGMSSFFGLNDLLTGTNATDINVRADLLATPGLLSSSQLSGAATLTVGSQVVTSGNATIANGLYDTLTDTHAFSAAGRLGSTSTSFSSYAADIISDVAAISQGAETGHKTAEGAQSTLADSLASQAGVNIDEETARLSELEDLYSVATQIIAALNDMFDALLQAARTA</sequence>
<accession>A0A5M6I2X7</accession>
<feature type="domain" description="Flagellar hook-associated protein FlgK helical" evidence="10">
    <location>
        <begin position="107"/>
        <end position="318"/>
    </location>
</feature>
<dbReference type="RefSeq" id="WP_150096605.1">
    <property type="nucleotide sequence ID" value="NZ_VWPL01000006.1"/>
</dbReference>
<evidence type="ECO:0000259" key="10">
    <source>
        <dbReference type="Pfam" id="PF22638"/>
    </source>
</evidence>
<dbReference type="SUPFAM" id="SSF64518">
    <property type="entry name" value="Phase 1 flagellin"/>
    <property type="match status" value="1"/>
</dbReference>
<evidence type="ECO:0000259" key="9">
    <source>
        <dbReference type="Pfam" id="PF00460"/>
    </source>
</evidence>
<evidence type="ECO:0000256" key="7">
    <source>
        <dbReference type="RuleBase" id="RU362065"/>
    </source>
</evidence>
<dbReference type="EMBL" id="VWPL01000006">
    <property type="protein sequence ID" value="KAA5602554.1"/>
    <property type="molecule type" value="Genomic_DNA"/>
</dbReference>
<comment type="subcellular location">
    <subcellularLocation>
        <location evidence="1">Bacterial flagellum basal body</location>
    </subcellularLocation>
    <subcellularLocation>
        <location evidence="2 7">Secreted</location>
    </subcellularLocation>
</comment>
<dbReference type="AlphaFoldDB" id="A0A5M6I2X7"/>
<reference evidence="11 12" key="1">
    <citation type="submission" date="2019-09" db="EMBL/GenBank/DDBJ databases">
        <title>Draft Whole-Genome sequence of Blastochloris sulfoviridis DSM 729.</title>
        <authorList>
            <person name="Meyer T.E."/>
            <person name="Kyndt J.A."/>
        </authorList>
    </citation>
    <scope>NUCLEOTIDE SEQUENCE [LARGE SCALE GENOMIC DNA]</scope>
    <source>
        <strain evidence="11 12">DSM 729</strain>
    </source>
</reference>
<evidence type="ECO:0000256" key="2">
    <source>
        <dbReference type="ARBA" id="ARBA00004613"/>
    </source>
</evidence>
<dbReference type="Proteomes" id="UP000323886">
    <property type="component" value="Unassembled WGS sequence"/>
</dbReference>
<dbReference type="NCBIfam" id="TIGR02492">
    <property type="entry name" value="flgK_ends"/>
    <property type="match status" value="1"/>
</dbReference>
<dbReference type="PANTHER" id="PTHR30033">
    <property type="entry name" value="FLAGELLAR HOOK-ASSOCIATED PROTEIN 1"/>
    <property type="match status" value="1"/>
</dbReference>
<evidence type="ECO:0000256" key="5">
    <source>
        <dbReference type="ARBA" id="ARBA00022525"/>
    </source>
</evidence>
<feature type="domain" description="Flagellar basal body rod protein N-terminal" evidence="9">
    <location>
        <begin position="8"/>
        <end position="37"/>
    </location>
</feature>
<evidence type="ECO:0000256" key="1">
    <source>
        <dbReference type="ARBA" id="ARBA00004117"/>
    </source>
</evidence>
<evidence type="ECO:0000256" key="4">
    <source>
        <dbReference type="ARBA" id="ARBA00016244"/>
    </source>
</evidence>
<keyword evidence="11" id="KW-0282">Flagellum</keyword>
<keyword evidence="6 7" id="KW-0975">Bacterial flagellum</keyword>
<comment type="caution">
    <text evidence="11">The sequence shown here is derived from an EMBL/GenBank/DDBJ whole genome shotgun (WGS) entry which is preliminary data.</text>
</comment>
<dbReference type="Pfam" id="PF22638">
    <property type="entry name" value="FlgK_D1"/>
    <property type="match status" value="1"/>
</dbReference>
<dbReference type="PANTHER" id="PTHR30033:SF1">
    <property type="entry name" value="FLAGELLAR HOOK-ASSOCIATED PROTEIN 1"/>
    <property type="match status" value="1"/>
</dbReference>
<dbReference type="PRINTS" id="PR01005">
    <property type="entry name" value="FLGHOOKAP1"/>
</dbReference>
<keyword evidence="11" id="KW-0969">Cilium</keyword>
<proteinExistence type="inferred from homology"/>